<keyword evidence="2" id="KW-1185">Reference proteome</keyword>
<dbReference type="Proteomes" id="UP000653156">
    <property type="component" value="Chromosome"/>
</dbReference>
<accession>A0A892ZFX3</accession>
<dbReference type="EMBL" id="CP069798">
    <property type="protein sequence ID" value="QRQ82001.1"/>
    <property type="molecule type" value="Genomic_DNA"/>
</dbReference>
<evidence type="ECO:0000313" key="1">
    <source>
        <dbReference type="EMBL" id="QRQ82001.1"/>
    </source>
</evidence>
<dbReference type="Pfam" id="PF06940">
    <property type="entry name" value="DUF1287"/>
    <property type="match status" value="1"/>
</dbReference>
<name>A0A892ZFX3_9NEIS</name>
<dbReference type="KEGG" id="ptes:JQU52_00700"/>
<dbReference type="InterPro" id="IPR009706">
    <property type="entry name" value="DUF1287"/>
</dbReference>
<dbReference type="PIRSF" id="PIRSF011444">
    <property type="entry name" value="DUF1287"/>
    <property type="match status" value="1"/>
</dbReference>
<sequence length="193" mass="21486">MKTNTIGLFLVLLLVGTPALAEIRPQQLVRDARGQIGVTMSYDPAYRKIAFPMGDVPLSTGVCTDVVIRALRGQGVDLQALVNKDMKTAWAAYPKTWGLQKPDGNIDHRRVPNLEVFFRRHGQSLSLSDKTTFKAGDIVTWRLPQSNLPHIGIVSDKRAADGTPLIIHNIGRGTREENVLFAYPLKGHFRYLK</sequence>
<dbReference type="AlphaFoldDB" id="A0A892ZFX3"/>
<evidence type="ECO:0000313" key="2">
    <source>
        <dbReference type="Proteomes" id="UP000653156"/>
    </source>
</evidence>
<dbReference type="RefSeq" id="WP_230339298.1">
    <property type="nucleotide sequence ID" value="NZ_CP069798.1"/>
</dbReference>
<reference evidence="1" key="1">
    <citation type="submission" date="2021-02" db="EMBL/GenBank/DDBJ databases">
        <title>Neisseriaceae sp. 26B isolated from the cloaca of a Common Toad-headed Turtle (Mesoclemmys nasuta).</title>
        <authorList>
            <person name="Spergser J."/>
            <person name="Busse H.-J."/>
        </authorList>
    </citation>
    <scope>NUCLEOTIDE SEQUENCE</scope>
    <source>
        <strain evidence="1">26B</strain>
    </source>
</reference>
<gene>
    <name evidence="1" type="ORF">JQU52_00700</name>
</gene>
<organism evidence="1 2">
    <name type="scientific">Paralysiella testudinis</name>
    <dbReference type="NCBI Taxonomy" id="2809020"/>
    <lineage>
        <taxon>Bacteria</taxon>
        <taxon>Pseudomonadati</taxon>
        <taxon>Pseudomonadota</taxon>
        <taxon>Betaproteobacteria</taxon>
        <taxon>Neisseriales</taxon>
        <taxon>Neisseriaceae</taxon>
        <taxon>Paralysiella</taxon>
    </lineage>
</organism>
<protein>
    <submittedName>
        <fullName evidence="1">DUF1287 domain-containing protein</fullName>
    </submittedName>
</protein>
<proteinExistence type="predicted"/>